<feature type="transmembrane region" description="Helical" evidence="2">
    <location>
        <begin position="681"/>
        <end position="704"/>
    </location>
</feature>
<accession>A0A5B9QXW2</accession>
<feature type="transmembrane region" description="Helical" evidence="2">
    <location>
        <begin position="1803"/>
        <end position="1823"/>
    </location>
</feature>
<feature type="transmembrane region" description="Helical" evidence="2">
    <location>
        <begin position="1058"/>
        <end position="1076"/>
    </location>
</feature>
<keyword evidence="2" id="KW-1133">Transmembrane helix</keyword>
<evidence type="ECO:0000256" key="2">
    <source>
        <dbReference type="SAM" id="Phobius"/>
    </source>
</evidence>
<feature type="transmembrane region" description="Helical" evidence="2">
    <location>
        <begin position="1559"/>
        <end position="1580"/>
    </location>
</feature>
<dbReference type="OrthoDB" id="221142at2"/>
<sequence length="1894" mass="203045">MTTFIVIVFGLLMVMVVGHVLWLIMAALFRAITGTTSNELAGNRRQPASDPSLRRDLWGYKNTVDRLGQQGRIDVAEREHLHALGRVLGEQLFAATPATAQPPVAQSAVEPLDGERAEQYQGGVHPLDQVEETPPLVAALADTGAAADTTPMPSAATPAAGQPPLAGPPNAPPASVAAAPPIGRRAMSEVLSSFLVAHNIRWGELIAGLLIVFCSVGLVISLWHPLTETHRLLPSLVFLGGTIAIEAAGLYTLRRWRLRHTSRAVLTIATLLIPLSVVAGIAVAGTGEDAVRLSDPAALGFITIGSVLYLGAIWLSGLALVRRHDALWWLLAIAVPTLSLPLVPAVVRQWGGEGGWLVAAAAWIVSAAVLVPAGRRRARAASHAVARSAAGLVSWPVVRPVAGRHQLMITAVGLYALAVLIGFFTFHYSATLSTVMPLAISMLPLLVTLGGVGAVLRDSRVSWQGLTGTVLVATSSIAVLAVFPIAANRPAWLLLWGLSVIAASGVVAWRLRSQAMLAWAGMALGVVAVMIIPWWLGPTPLDGSALTAAWSGWGQTPWGGLAEIWRRPFSGTAMLTAFIYGLGLLACSVALPQRMRLVSRADASSGLATSLVSATWLVYAVLLAVISGCFGWLFAPPTAWRTAAAVIACTGLLSIATAILIKRDRTRFAPLWHPLRFRLLWIGQCGLLLAAAIVLAWSVPLRVWGVDAWRDGNASWWWIGLVGGFAALWQIPRWLSPKSFPANLMARRNWLPLDVGCGLTAAVAVMLCGMLAILRLILTYGTDQPLQFASWNVPLVALALLAFWLVAYRERTSSLRAILMDVRVLTAHAALGWISIRILSSRPLSLQWIGSIELLATLAALLLAWRWARPRFELAKVLASRSAGWGGVVVAALSVTLLYHHLLQSFVSNAAIDPQAVWTVVIWIATAILALSIGSVVTAQRGYAVAAAALVPLAAGIAAAVYTQDRWIWLETIGWTSLSIVACQRLCEASGFLRRLRTTAVAPAIVSKVDTGEEQRQGWPLPVVGLTLLATAIACVFALVSLPLVWTAPLKAAALARPSAVGLIAAALLAGRFIPAARWSTWPGLNQAWGLSNLVAILAGPAIALAIRLNLMAPGDGRLWLLGSIALLAALDAVISALHQSNQVAWTTGMVKASAVVLLGYSSAVWGQPVVWISISGSVVIQVLSMVVTNQIADTASGGRAASATMRIRYWLGQGLWCFGTLLSIGLLLSAGWSTPLGGVFTTAMILSWLTATTVLARLGQRRLHPSYPCVGEWLSLVCGLLAMGLILSQRIELIESNASMAIVTASVVLSAILLVLTTALRMSRPMHVVAGLLAALMATGLLTLDIAERLQIPSTFAVVAVGIALMTTLATWLWPLRRVVRRTLVPYDLHWSRSEDQRCTAELTFVVLGVATVMLSTAVYGAIEISLPTTRYLLIAAVMLSGWATANVAGHRDSVGLRTIAVLVFAMAILLTTVATPQLGALRVLVTAMRMLVAGCCLVPIFGFLVPRTFGLDKLRWQRPLQVGVGVGLAVAGVALVTMFAAEVMARVNGHIESLDKPLVVGIAVLLAVMCAAATWLAVRPADGRRAGVLPRLPDRERAAMIYVAQLLGFLCWLHLFLCRSYWALLGLRPYWPYIVMALAFISVAVVEWARRRGDRVLADTLRQSSLLLPLVPAIGFWFSGAELGWAFIGGRVDYAVALAVGGFYYLALCFIWRSNRWPRVLGVVLGNAALWVVLVQQPSWEFLKHPQLWLIPPAVCVLLAAHLDRQRLQPQVLAAVRYAAMLVIYVSSTADMFIQQIGETLWGPMILLTLALAGVAVGMLLRVRSFLYVGTLFVLVGVLSMVWHAQAAMDEVWPWWAFGISSGLLILVGLTMIEKKKPQIRRLSQQLAGWNG</sequence>
<feature type="transmembrane region" description="Helical" evidence="2">
    <location>
        <begin position="755"/>
        <end position="777"/>
    </location>
</feature>
<feature type="transmembrane region" description="Helical" evidence="2">
    <location>
        <begin position="1668"/>
        <end position="1690"/>
    </location>
</feature>
<feature type="transmembrane region" description="Helical" evidence="2">
    <location>
        <begin position="1119"/>
        <end position="1138"/>
    </location>
</feature>
<dbReference type="Proteomes" id="UP000325286">
    <property type="component" value="Chromosome"/>
</dbReference>
<feature type="transmembrane region" description="Helical" evidence="2">
    <location>
        <begin position="611"/>
        <end position="634"/>
    </location>
</feature>
<feature type="transmembrane region" description="Helical" evidence="2">
    <location>
        <begin position="205"/>
        <end position="226"/>
    </location>
</feature>
<dbReference type="RefSeq" id="WP_068137765.1">
    <property type="nucleotide sequence ID" value="NZ_CP042914.1"/>
</dbReference>
<name>A0A5B9QXW2_9BACT</name>
<feature type="transmembrane region" description="Helical" evidence="2">
    <location>
        <begin position="1430"/>
        <end position="1449"/>
    </location>
</feature>
<proteinExistence type="predicted"/>
<keyword evidence="2" id="KW-0812">Transmembrane</keyword>
<feature type="transmembrane region" description="Helical" evidence="2">
    <location>
        <begin position="1696"/>
        <end position="1715"/>
    </location>
</feature>
<organism evidence="3 4">
    <name type="scientific">Roseimaritima ulvae</name>
    <dbReference type="NCBI Taxonomy" id="980254"/>
    <lineage>
        <taxon>Bacteria</taxon>
        <taxon>Pseudomonadati</taxon>
        <taxon>Planctomycetota</taxon>
        <taxon>Planctomycetia</taxon>
        <taxon>Pirellulales</taxon>
        <taxon>Pirellulaceae</taxon>
        <taxon>Roseimaritima</taxon>
    </lineage>
</organism>
<feature type="transmembrane region" description="Helical" evidence="2">
    <location>
        <begin position="885"/>
        <end position="903"/>
    </location>
</feature>
<feature type="transmembrane region" description="Helical" evidence="2">
    <location>
        <begin position="327"/>
        <end position="348"/>
    </location>
</feature>
<evidence type="ECO:0000256" key="1">
    <source>
        <dbReference type="SAM" id="MobiDB-lite"/>
    </source>
</evidence>
<feature type="transmembrane region" description="Helical" evidence="2">
    <location>
        <begin position="1524"/>
        <end position="1547"/>
    </location>
</feature>
<gene>
    <name evidence="3" type="ORF">UC8_47610</name>
</gene>
<feature type="transmembrane region" description="Helical" evidence="2">
    <location>
        <begin position="1828"/>
        <end position="1848"/>
    </location>
</feature>
<feature type="transmembrane region" description="Helical" evidence="2">
    <location>
        <begin position="1601"/>
        <end position="1626"/>
    </location>
</feature>
<feature type="transmembrane region" description="Helical" evidence="2">
    <location>
        <begin position="1239"/>
        <end position="1259"/>
    </location>
</feature>
<feature type="transmembrane region" description="Helical" evidence="2">
    <location>
        <begin position="820"/>
        <end position="840"/>
    </location>
</feature>
<feature type="transmembrane region" description="Helical" evidence="2">
    <location>
        <begin position="463"/>
        <end position="485"/>
    </location>
</feature>
<feature type="transmembrane region" description="Helical" evidence="2">
    <location>
        <begin position="1492"/>
        <end position="1512"/>
    </location>
</feature>
<feature type="transmembrane region" description="Helical" evidence="2">
    <location>
        <begin position="1461"/>
        <end position="1480"/>
    </location>
</feature>
<feature type="transmembrane region" description="Helical" evidence="2">
    <location>
        <begin position="943"/>
        <end position="962"/>
    </location>
</feature>
<feature type="transmembrane region" description="Helical" evidence="2">
    <location>
        <begin position="1404"/>
        <end position="1424"/>
    </location>
</feature>
<feature type="transmembrane region" description="Helical" evidence="2">
    <location>
        <begin position="435"/>
        <end position="456"/>
    </location>
</feature>
<feature type="transmembrane region" description="Helical" evidence="2">
    <location>
        <begin position="1854"/>
        <end position="1875"/>
    </location>
</feature>
<feature type="transmembrane region" description="Helical" evidence="2">
    <location>
        <begin position="569"/>
        <end position="591"/>
    </location>
</feature>
<feature type="transmembrane region" description="Helical" evidence="2">
    <location>
        <begin position="1632"/>
        <end position="1648"/>
    </location>
</feature>
<feature type="transmembrane region" description="Helical" evidence="2">
    <location>
        <begin position="1023"/>
        <end position="1046"/>
    </location>
</feature>
<feature type="transmembrane region" description="Helical" evidence="2">
    <location>
        <begin position="716"/>
        <end position="735"/>
    </location>
</feature>
<feature type="transmembrane region" description="Helical" evidence="2">
    <location>
        <begin position="1088"/>
        <end position="1107"/>
    </location>
</feature>
<feature type="transmembrane region" description="Helical" evidence="2">
    <location>
        <begin position="297"/>
        <end position="320"/>
    </location>
</feature>
<feature type="transmembrane region" description="Helical" evidence="2">
    <location>
        <begin position="354"/>
        <end position="373"/>
    </location>
</feature>
<feature type="region of interest" description="Disordered" evidence="1">
    <location>
        <begin position="147"/>
        <end position="176"/>
    </location>
</feature>
<feature type="transmembrane region" description="Helical" evidence="2">
    <location>
        <begin position="6"/>
        <end position="29"/>
    </location>
</feature>
<feature type="transmembrane region" description="Helical" evidence="2">
    <location>
        <begin position="1298"/>
        <end position="1317"/>
    </location>
</feature>
<feature type="transmembrane region" description="Helical" evidence="2">
    <location>
        <begin position="491"/>
        <end position="509"/>
    </location>
</feature>
<feature type="transmembrane region" description="Helical" evidence="2">
    <location>
        <begin position="640"/>
        <end position="661"/>
    </location>
</feature>
<feature type="compositionally biased region" description="Low complexity" evidence="1">
    <location>
        <begin position="147"/>
        <end position="164"/>
    </location>
</feature>
<feature type="transmembrane region" description="Helical" evidence="2">
    <location>
        <begin position="1777"/>
        <end position="1797"/>
    </location>
</feature>
<keyword evidence="4" id="KW-1185">Reference proteome</keyword>
<feature type="transmembrane region" description="Helical" evidence="2">
    <location>
        <begin position="1722"/>
        <end position="1742"/>
    </location>
</feature>
<feature type="transmembrane region" description="Helical" evidence="2">
    <location>
        <begin position="1271"/>
        <end position="1292"/>
    </location>
</feature>
<evidence type="ECO:0000313" key="3">
    <source>
        <dbReference type="EMBL" id="QEG42719.1"/>
    </source>
</evidence>
<reference evidence="3 4" key="1">
    <citation type="submission" date="2019-08" db="EMBL/GenBank/DDBJ databases">
        <title>Deep-cultivation of Planctomycetes and their phenomic and genomic characterization uncovers novel biology.</title>
        <authorList>
            <person name="Wiegand S."/>
            <person name="Jogler M."/>
            <person name="Boedeker C."/>
            <person name="Pinto D."/>
            <person name="Vollmers J."/>
            <person name="Rivas-Marin E."/>
            <person name="Kohn T."/>
            <person name="Peeters S.H."/>
            <person name="Heuer A."/>
            <person name="Rast P."/>
            <person name="Oberbeckmann S."/>
            <person name="Bunk B."/>
            <person name="Jeske O."/>
            <person name="Meyerdierks A."/>
            <person name="Storesund J.E."/>
            <person name="Kallscheuer N."/>
            <person name="Luecker S."/>
            <person name="Lage O.M."/>
            <person name="Pohl T."/>
            <person name="Merkel B.J."/>
            <person name="Hornburger P."/>
            <person name="Mueller R.-W."/>
            <person name="Bruemmer F."/>
            <person name="Labrenz M."/>
            <person name="Spormann A.M."/>
            <person name="Op den Camp H."/>
            <person name="Overmann J."/>
            <person name="Amann R."/>
            <person name="Jetten M.S.M."/>
            <person name="Mascher T."/>
            <person name="Medema M.H."/>
            <person name="Devos D.P."/>
            <person name="Kaster A.-K."/>
            <person name="Ovreas L."/>
            <person name="Rohde M."/>
            <person name="Galperin M.Y."/>
            <person name="Jogler C."/>
        </authorList>
    </citation>
    <scope>NUCLEOTIDE SEQUENCE [LARGE SCALE GENOMIC DNA]</scope>
    <source>
        <strain evidence="3 4">UC8</strain>
    </source>
</reference>
<dbReference type="KEGG" id="rul:UC8_47610"/>
<feature type="transmembrane region" description="Helical" evidence="2">
    <location>
        <begin position="1748"/>
        <end position="1765"/>
    </location>
</feature>
<feature type="transmembrane region" description="Helical" evidence="2">
    <location>
        <begin position="1329"/>
        <end position="1347"/>
    </location>
</feature>
<feature type="transmembrane region" description="Helical" evidence="2">
    <location>
        <begin position="1170"/>
        <end position="1189"/>
    </location>
</feature>
<feature type="transmembrane region" description="Helical" evidence="2">
    <location>
        <begin position="1210"/>
        <end position="1233"/>
    </location>
</feature>
<feature type="transmembrane region" description="Helical" evidence="2">
    <location>
        <begin position="846"/>
        <end position="865"/>
    </location>
</feature>
<keyword evidence="2" id="KW-0472">Membrane</keyword>
<feature type="transmembrane region" description="Helical" evidence="2">
    <location>
        <begin position="407"/>
        <end position="429"/>
    </location>
</feature>
<feature type="transmembrane region" description="Helical" evidence="2">
    <location>
        <begin position="915"/>
        <end position="936"/>
    </location>
</feature>
<evidence type="ECO:0000313" key="4">
    <source>
        <dbReference type="Proteomes" id="UP000325286"/>
    </source>
</evidence>
<feature type="transmembrane region" description="Helical" evidence="2">
    <location>
        <begin position="516"/>
        <end position="536"/>
    </location>
</feature>
<feature type="transmembrane region" description="Helical" evidence="2">
    <location>
        <begin position="232"/>
        <end position="253"/>
    </location>
</feature>
<feature type="transmembrane region" description="Helical" evidence="2">
    <location>
        <begin position="789"/>
        <end position="808"/>
    </location>
</feature>
<feature type="transmembrane region" description="Helical" evidence="2">
    <location>
        <begin position="265"/>
        <end position="285"/>
    </location>
</feature>
<feature type="transmembrane region" description="Helical" evidence="2">
    <location>
        <begin position="1353"/>
        <end position="1375"/>
    </location>
</feature>
<protein>
    <submittedName>
        <fullName evidence="3">Uncharacterized protein</fullName>
    </submittedName>
</protein>
<dbReference type="EMBL" id="CP042914">
    <property type="protein sequence ID" value="QEG42719.1"/>
    <property type="molecule type" value="Genomic_DNA"/>
</dbReference>